<keyword evidence="2" id="KW-1185">Reference proteome</keyword>
<name>A0A835C2W8_9FABA</name>
<sequence>MIVAHEYPLSIVDHFWFRSYSESVQPLFKVPTRNTTKKDILKLYEGYKTMSMKMVDKMESRVALTTDLWTASNQKKGFMAITTHYIDDKFAYLPCPHTAEAISSLLVECMLDWNIDRKLSTITLDNCSTNDSLVSSLLVKLDSSSLILDGQLFHMRCCAHILNLIVQDGLSVITEGIEKVRNSVAFWIATPKREQTFREADAFNRLKARESLYTFARTENDWELAKEICGRL</sequence>
<protein>
    <submittedName>
        <fullName evidence="1">Zinc finger BED domain-containing protein RICESLEEPER 2-like</fullName>
    </submittedName>
</protein>
<dbReference type="OrthoDB" id="1937726at2759"/>
<dbReference type="AlphaFoldDB" id="A0A835C2W8"/>
<proteinExistence type="predicted"/>
<gene>
    <name evidence="1" type="ORF">G2W53_014604</name>
</gene>
<dbReference type="InterPro" id="IPR012337">
    <property type="entry name" value="RNaseH-like_sf"/>
</dbReference>
<dbReference type="PANTHER" id="PTHR46481">
    <property type="entry name" value="ZINC FINGER BED DOMAIN-CONTAINING PROTEIN 4"/>
    <property type="match status" value="1"/>
</dbReference>
<evidence type="ECO:0000313" key="2">
    <source>
        <dbReference type="Proteomes" id="UP000634136"/>
    </source>
</evidence>
<dbReference type="PANTHER" id="PTHR46481:SF11">
    <property type="entry name" value="ZINC FINGER BED DOMAIN-CONTAINING PROTEIN RICESLEEPER 2-LIKE"/>
    <property type="match status" value="1"/>
</dbReference>
<reference evidence="1" key="1">
    <citation type="submission" date="2020-09" db="EMBL/GenBank/DDBJ databases">
        <title>Genome-Enabled Discovery of Anthraquinone Biosynthesis in Senna tora.</title>
        <authorList>
            <person name="Kang S.-H."/>
            <person name="Pandey R.P."/>
            <person name="Lee C.-M."/>
            <person name="Sim J.-S."/>
            <person name="Jeong J.-T."/>
            <person name="Choi B.-S."/>
            <person name="Jung M."/>
            <person name="Ginzburg D."/>
            <person name="Zhao K."/>
            <person name="Won S.Y."/>
            <person name="Oh T.-J."/>
            <person name="Yu Y."/>
            <person name="Kim N.-H."/>
            <person name="Lee O.R."/>
            <person name="Lee T.-H."/>
            <person name="Bashyal P."/>
            <person name="Kim T.-S."/>
            <person name="Lee W.-H."/>
            <person name="Kawkins C."/>
            <person name="Kim C.-K."/>
            <person name="Kim J.S."/>
            <person name="Ahn B.O."/>
            <person name="Rhee S.Y."/>
            <person name="Sohng J.K."/>
        </authorList>
    </citation>
    <scope>NUCLEOTIDE SEQUENCE</scope>
    <source>
        <tissue evidence="1">Leaf</tissue>
    </source>
</reference>
<comment type="caution">
    <text evidence="1">The sequence shown here is derived from an EMBL/GenBank/DDBJ whole genome shotgun (WGS) entry which is preliminary data.</text>
</comment>
<dbReference type="InterPro" id="IPR052035">
    <property type="entry name" value="ZnF_BED_domain_contain"/>
</dbReference>
<dbReference type="EMBL" id="JAAIUW010000005">
    <property type="protein sequence ID" value="KAF7832271.1"/>
    <property type="molecule type" value="Genomic_DNA"/>
</dbReference>
<organism evidence="1 2">
    <name type="scientific">Senna tora</name>
    <dbReference type="NCBI Taxonomy" id="362788"/>
    <lineage>
        <taxon>Eukaryota</taxon>
        <taxon>Viridiplantae</taxon>
        <taxon>Streptophyta</taxon>
        <taxon>Embryophyta</taxon>
        <taxon>Tracheophyta</taxon>
        <taxon>Spermatophyta</taxon>
        <taxon>Magnoliopsida</taxon>
        <taxon>eudicotyledons</taxon>
        <taxon>Gunneridae</taxon>
        <taxon>Pentapetalae</taxon>
        <taxon>rosids</taxon>
        <taxon>fabids</taxon>
        <taxon>Fabales</taxon>
        <taxon>Fabaceae</taxon>
        <taxon>Caesalpinioideae</taxon>
        <taxon>Cassia clade</taxon>
        <taxon>Senna</taxon>
    </lineage>
</organism>
<evidence type="ECO:0000313" key="1">
    <source>
        <dbReference type="EMBL" id="KAF7832271.1"/>
    </source>
</evidence>
<dbReference type="SUPFAM" id="SSF53098">
    <property type="entry name" value="Ribonuclease H-like"/>
    <property type="match status" value="1"/>
</dbReference>
<accession>A0A835C2W8</accession>
<dbReference type="Proteomes" id="UP000634136">
    <property type="component" value="Unassembled WGS sequence"/>
</dbReference>